<feature type="region of interest" description="Disordered" evidence="9">
    <location>
        <begin position="130"/>
        <end position="151"/>
    </location>
</feature>
<feature type="compositionally biased region" description="Acidic residues" evidence="9">
    <location>
        <begin position="266"/>
        <end position="282"/>
    </location>
</feature>
<dbReference type="GO" id="GO:0000408">
    <property type="term" value="C:EKC/KEOPS complex"/>
    <property type="evidence" value="ECO:0007669"/>
    <property type="project" value="TreeGrafter"/>
</dbReference>
<keyword evidence="6" id="KW-0067">ATP-binding</keyword>
<protein>
    <recommendedName>
        <fullName evidence="2">non-specific serine/threonine protein kinase</fullName>
        <ecNumber evidence="2">2.7.11.1</ecNumber>
    </recommendedName>
</protein>
<evidence type="ECO:0000313" key="10">
    <source>
        <dbReference type="EMBL" id="PFH31302.1"/>
    </source>
</evidence>
<evidence type="ECO:0000256" key="8">
    <source>
        <dbReference type="ARBA" id="ARBA00048679"/>
    </source>
</evidence>
<feature type="region of interest" description="Disordered" evidence="9">
    <location>
        <begin position="181"/>
        <end position="285"/>
    </location>
</feature>
<evidence type="ECO:0000256" key="6">
    <source>
        <dbReference type="ARBA" id="ARBA00022840"/>
    </source>
</evidence>
<feature type="compositionally biased region" description="Basic and acidic residues" evidence="9">
    <location>
        <begin position="194"/>
        <end position="231"/>
    </location>
</feature>
<keyword evidence="11" id="KW-1185">Reference proteome</keyword>
<dbReference type="Proteomes" id="UP000224006">
    <property type="component" value="Unassembled WGS sequence"/>
</dbReference>
<evidence type="ECO:0000256" key="1">
    <source>
        <dbReference type="ARBA" id="ARBA00010630"/>
    </source>
</evidence>
<dbReference type="AlphaFoldDB" id="A0A2A9M7F6"/>
<proteinExistence type="inferred from homology"/>
<dbReference type="InterPro" id="IPR008266">
    <property type="entry name" value="Tyr_kinase_AS"/>
</dbReference>
<dbReference type="PANTHER" id="PTHR12209:SF0">
    <property type="entry name" value="EKC_KEOPS COMPLEX SUBUNIT TP53RK"/>
    <property type="match status" value="1"/>
</dbReference>
<dbReference type="GO" id="GO:0005829">
    <property type="term" value="C:cytosol"/>
    <property type="evidence" value="ECO:0007669"/>
    <property type="project" value="TreeGrafter"/>
</dbReference>
<keyword evidence="5" id="KW-0418">Kinase</keyword>
<keyword evidence="4" id="KW-0547">Nucleotide-binding</keyword>
<evidence type="ECO:0000256" key="4">
    <source>
        <dbReference type="ARBA" id="ARBA00022741"/>
    </source>
</evidence>
<dbReference type="GeneID" id="40307789"/>
<comment type="similarity">
    <text evidence="1">Belongs to the protein kinase superfamily. BUD32 family.</text>
</comment>
<dbReference type="EC" id="2.7.11.1" evidence="2"/>
<feature type="region of interest" description="Disordered" evidence="9">
    <location>
        <begin position="432"/>
        <end position="461"/>
    </location>
</feature>
<organism evidence="10 11">
    <name type="scientific">Besnoitia besnoiti</name>
    <name type="common">Apicomplexan protozoan</name>
    <dbReference type="NCBI Taxonomy" id="94643"/>
    <lineage>
        <taxon>Eukaryota</taxon>
        <taxon>Sar</taxon>
        <taxon>Alveolata</taxon>
        <taxon>Apicomplexa</taxon>
        <taxon>Conoidasida</taxon>
        <taxon>Coccidia</taxon>
        <taxon>Eucoccidiorida</taxon>
        <taxon>Eimeriorina</taxon>
        <taxon>Sarcocystidae</taxon>
        <taxon>Besnoitia</taxon>
    </lineage>
</organism>
<dbReference type="Gene3D" id="3.30.200.20">
    <property type="entry name" value="Phosphorylase Kinase, domain 1"/>
    <property type="match status" value="1"/>
</dbReference>
<comment type="caution">
    <text evidence="10">The sequence shown here is derived from an EMBL/GenBank/DDBJ whole genome shotgun (WGS) entry which is preliminary data.</text>
</comment>
<dbReference type="InterPro" id="IPR011009">
    <property type="entry name" value="Kinase-like_dom_sf"/>
</dbReference>
<dbReference type="PANTHER" id="PTHR12209">
    <property type="entry name" value="NON-SPECIFIC SERINE/THREONINE PROTEIN KINASE"/>
    <property type="match status" value="1"/>
</dbReference>
<feature type="compositionally biased region" description="Basic and acidic residues" evidence="9">
    <location>
        <begin position="246"/>
        <end position="260"/>
    </location>
</feature>
<dbReference type="STRING" id="94643.A0A2A9M7F6"/>
<evidence type="ECO:0000313" key="11">
    <source>
        <dbReference type="Proteomes" id="UP000224006"/>
    </source>
</evidence>
<sequence length="543" mass="58550">MKRQRSGDSQTDAGEATMNRARLSEPPLENGYHEVAHADPDRAQLQRLLDDSVLLYQGAEARLFLVALSPWRLGVLKQRLRKPHIHPSLDFKLHVHRMQQEVRAMARCRKAGVDAPQVFWVRLPARAFGARPNTSSKAEATAGSVGRGGVEARDPEGGLILMEWLESVAVKAVLHELEDPEKKSIASAQTQKPRHAESHAATKASDRRPAQKDATEAPRSGEESENARDPDAPAGAKRKEKRMQHERKQNTKRQEERKNETVAGGDFEDFLEDEPESDEDVAPENSCACGVWEEKAIERLGRAVGRAVARMHNASLVHGDLTTSNLLLRSAASSAAPSSSLCATWPAPPRCTLGRLEAAAAPPQETSAACVVAVAEALHAPIAAAAAQAAAEACAETTVEGLSVEATLRRRVGKALQQVAAQEARALLAAVGTQEEEKAAGSKGGEADRSAEETGKKKQGKEENLPAVSIIDFGLASTSTLPEDRAVDLFVLERAVHSTHFSVSTPFLAAVLAAYERYAQGAAQTLARLDAVRMRGRKRLMIG</sequence>
<accession>A0A2A9M7F6</accession>
<dbReference type="OrthoDB" id="333149at2759"/>
<comment type="catalytic activity">
    <reaction evidence="7">
        <text>L-threonyl-[protein] + ATP = O-phospho-L-threonyl-[protein] + ADP + H(+)</text>
        <dbReference type="Rhea" id="RHEA:46608"/>
        <dbReference type="Rhea" id="RHEA-COMP:11060"/>
        <dbReference type="Rhea" id="RHEA-COMP:11605"/>
        <dbReference type="ChEBI" id="CHEBI:15378"/>
        <dbReference type="ChEBI" id="CHEBI:30013"/>
        <dbReference type="ChEBI" id="CHEBI:30616"/>
        <dbReference type="ChEBI" id="CHEBI:61977"/>
        <dbReference type="ChEBI" id="CHEBI:456216"/>
        <dbReference type="EC" id="2.7.11.1"/>
    </reaction>
</comment>
<dbReference type="VEuPathDB" id="ToxoDB:BESB_027370"/>
<keyword evidence="3" id="KW-0808">Transferase</keyword>
<dbReference type="RefSeq" id="XP_029215311.1">
    <property type="nucleotide sequence ID" value="XM_029361411.1"/>
</dbReference>
<gene>
    <name evidence="10" type="ORF">BESB_027370</name>
</gene>
<dbReference type="Gene3D" id="1.10.510.10">
    <property type="entry name" value="Transferase(Phosphotransferase) domain 1"/>
    <property type="match status" value="2"/>
</dbReference>
<evidence type="ECO:0000256" key="7">
    <source>
        <dbReference type="ARBA" id="ARBA00047899"/>
    </source>
</evidence>
<evidence type="ECO:0000256" key="3">
    <source>
        <dbReference type="ARBA" id="ARBA00022679"/>
    </source>
</evidence>
<evidence type="ECO:0000256" key="2">
    <source>
        <dbReference type="ARBA" id="ARBA00012513"/>
    </source>
</evidence>
<dbReference type="GO" id="GO:0005524">
    <property type="term" value="F:ATP binding"/>
    <property type="evidence" value="ECO:0007669"/>
    <property type="project" value="UniProtKB-KW"/>
</dbReference>
<feature type="compositionally biased region" description="Basic residues" evidence="9">
    <location>
        <begin position="236"/>
        <end position="245"/>
    </location>
</feature>
<dbReference type="EMBL" id="NWUJ01000015">
    <property type="protein sequence ID" value="PFH31302.1"/>
    <property type="molecule type" value="Genomic_DNA"/>
</dbReference>
<evidence type="ECO:0000256" key="5">
    <source>
        <dbReference type="ARBA" id="ARBA00022777"/>
    </source>
</evidence>
<feature type="compositionally biased region" description="Basic and acidic residues" evidence="9">
    <location>
        <begin position="435"/>
        <end position="461"/>
    </location>
</feature>
<comment type="catalytic activity">
    <reaction evidence="8">
        <text>L-seryl-[protein] + ATP = O-phospho-L-seryl-[protein] + ADP + H(+)</text>
        <dbReference type="Rhea" id="RHEA:17989"/>
        <dbReference type="Rhea" id="RHEA-COMP:9863"/>
        <dbReference type="Rhea" id="RHEA-COMP:11604"/>
        <dbReference type="ChEBI" id="CHEBI:15378"/>
        <dbReference type="ChEBI" id="CHEBI:29999"/>
        <dbReference type="ChEBI" id="CHEBI:30616"/>
        <dbReference type="ChEBI" id="CHEBI:83421"/>
        <dbReference type="ChEBI" id="CHEBI:456216"/>
        <dbReference type="EC" id="2.7.11.1"/>
    </reaction>
</comment>
<dbReference type="GO" id="GO:0004674">
    <property type="term" value="F:protein serine/threonine kinase activity"/>
    <property type="evidence" value="ECO:0007669"/>
    <property type="project" value="UniProtKB-EC"/>
</dbReference>
<name>A0A2A9M7F6_BESBE</name>
<evidence type="ECO:0000256" key="9">
    <source>
        <dbReference type="SAM" id="MobiDB-lite"/>
    </source>
</evidence>
<dbReference type="PROSITE" id="PS00109">
    <property type="entry name" value="PROTEIN_KINASE_TYR"/>
    <property type="match status" value="1"/>
</dbReference>
<dbReference type="GO" id="GO:0070525">
    <property type="term" value="P:tRNA threonylcarbamoyladenosine metabolic process"/>
    <property type="evidence" value="ECO:0007669"/>
    <property type="project" value="TreeGrafter"/>
</dbReference>
<dbReference type="KEGG" id="bbes:BESB_027370"/>
<dbReference type="SUPFAM" id="SSF56112">
    <property type="entry name" value="Protein kinase-like (PK-like)"/>
    <property type="match status" value="1"/>
</dbReference>
<feature type="region of interest" description="Disordered" evidence="9">
    <location>
        <begin position="1"/>
        <end position="21"/>
    </location>
</feature>
<dbReference type="GO" id="GO:0005634">
    <property type="term" value="C:nucleus"/>
    <property type="evidence" value="ECO:0007669"/>
    <property type="project" value="TreeGrafter"/>
</dbReference>
<reference evidence="10 11" key="1">
    <citation type="submission" date="2017-09" db="EMBL/GenBank/DDBJ databases">
        <title>Genome sequencing of Besnoitia besnoiti strain Bb-Ger1.</title>
        <authorList>
            <person name="Schares G."/>
            <person name="Venepally P."/>
            <person name="Lorenzi H.A."/>
        </authorList>
    </citation>
    <scope>NUCLEOTIDE SEQUENCE [LARGE SCALE GENOMIC DNA]</scope>
    <source>
        <strain evidence="10 11">Bb-Ger1</strain>
    </source>
</reference>